<evidence type="ECO:0000313" key="8">
    <source>
        <dbReference type="Proteomes" id="UP000464262"/>
    </source>
</evidence>
<evidence type="ECO:0000256" key="1">
    <source>
        <dbReference type="ARBA" id="ARBA00009018"/>
    </source>
</evidence>
<evidence type="ECO:0000256" key="5">
    <source>
        <dbReference type="HAMAP-Rule" id="MF_00376"/>
    </source>
</evidence>
<feature type="binding site" evidence="5">
    <location>
        <begin position="12"/>
        <end position="17"/>
    </location>
    <ligand>
        <name>ATP</name>
        <dbReference type="ChEBI" id="CHEBI:30616"/>
    </ligand>
</feature>
<dbReference type="Pfam" id="PF01121">
    <property type="entry name" value="CoaE"/>
    <property type="match status" value="1"/>
</dbReference>
<dbReference type="EMBL" id="CP047475">
    <property type="protein sequence ID" value="QIA64225.1"/>
    <property type="molecule type" value="Genomic_DNA"/>
</dbReference>
<comment type="subcellular location">
    <subcellularLocation>
        <location evidence="5">Cytoplasm</location>
    </subcellularLocation>
</comment>
<evidence type="ECO:0000256" key="3">
    <source>
        <dbReference type="ARBA" id="ARBA00022840"/>
    </source>
</evidence>
<comment type="similarity">
    <text evidence="1 5">Belongs to the CoaE family.</text>
</comment>
<dbReference type="GO" id="GO:0015937">
    <property type="term" value="P:coenzyme A biosynthetic process"/>
    <property type="evidence" value="ECO:0007669"/>
    <property type="project" value="UniProtKB-UniRule"/>
</dbReference>
<dbReference type="GO" id="GO:0005737">
    <property type="term" value="C:cytoplasm"/>
    <property type="evidence" value="ECO:0007669"/>
    <property type="project" value="UniProtKB-SubCell"/>
</dbReference>
<dbReference type="EC" id="2.7.1.24" evidence="5 6"/>
<keyword evidence="5" id="KW-0963">Cytoplasm</keyword>
<comment type="function">
    <text evidence="5">Catalyzes the phosphorylation of the 3'-hydroxyl group of dephosphocoenzyme A to form coenzyme A.</text>
</comment>
<keyword evidence="5 7" id="KW-0418">Kinase</keyword>
<dbReference type="PANTHER" id="PTHR10695:SF46">
    <property type="entry name" value="BIFUNCTIONAL COENZYME A SYNTHASE-RELATED"/>
    <property type="match status" value="1"/>
</dbReference>
<keyword evidence="2 5" id="KW-0547">Nucleotide-binding</keyword>
<dbReference type="SUPFAM" id="SSF52540">
    <property type="entry name" value="P-loop containing nucleoside triphosphate hydrolases"/>
    <property type="match status" value="1"/>
</dbReference>
<dbReference type="RefSeq" id="WP_164649134.1">
    <property type="nucleotide sequence ID" value="NZ_CP047475.1"/>
</dbReference>
<sequence length="206" mass="22922">MPFVVGLTGGIASGKTTVADLFHQNFAIDIVDADIIARQVVEPNTEGLDAIVGKFGADILQDDGCLNRRKLREKVFSSPQDKQWLNDTLHPLIRSEMAHQVELAQSDYVLLVIPLMVEGGLQSMTDCVLVIDVDEETQITRTMQRDNVSREQALNIVNSQANRQERLAIADEIIKNNGHTDSLLPQIEALHARFVALRKNRQQGTL</sequence>
<dbReference type="PRINTS" id="PR00988">
    <property type="entry name" value="URIDINKINASE"/>
</dbReference>
<dbReference type="InterPro" id="IPR027417">
    <property type="entry name" value="P-loop_NTPase"/>
</dbReference>
<dbReference type="GO" id="GO:0005524">
    <property type="term" value="F:ATP binding"/>
    <property type="evidence" value="ECO:0007669"/>
    <property type="project" value="UniProtKB-UniRule"/>
</dbReference>
<keyword evidence="4 5" id="KW-0173">Coenzyme A biosynthesis</keyword>
<gene>
    <name evidence="5 7" type="primary">coaE</name>
    <name evidence="7" type="ORF">GT360_12165</name>
</gene>
<dbReference type="AlphaFoldDB" id="A0A7Z2T4Q8"/>
<dbReference type="Proteomes" id="UP000464262">
    <property type="component" value="Chromosome 1"/>
</dbReference>
<dbReference type="InterPro" id="IPR001977">
    <property type="entry name" value="Depp_CoAkinase"/>
</dbReference>
<dbReference type="PANTHER" id="PTHR10695">
    <property type="entry name" value="DEPHOSPHO-COA KINASE-RELATED"/>
    <property type="match status" value="1"/>
</dbReference>
<comment type="pathway">
    <text evidence="5">Cofactor biosynthesis; coenzyme A biosynthesis; CoA from (R)-pantothenate: step 5/5.</text>
</comment>
<dbReference type="NCBIfam" id="TIGR00152">
    <property type="entry name" value="dephospho-CoA kinase"/>
    <property type="match status" value="1"/>
</dbReference>
<keyword evidence="8" id="KW-1185">Reference proteome</keyword>
<dbReference type="KEGG" id="vas:GT360_12165"/>
<name>A0A7Z2T4Q8_9VIBR</name>
<comment type="catalytic activity">
    <reaction evidence="5">
        <text>3'-dephospho-CoA + ATP = ADP + CoA + H(+)</text>
        <dbReference type="Rhea" id="RHEA:18245"/>
        <dbReference type="ChEBI" id="CHEBI:15378"/>
        <dbReference type="ChEBI" id="CHEBI:30616"/>
        <dbReference type="ChEBI" id="CHEBI:57287"/>
        <dbReference type="ChEBI" id="CHEBI:57328"/>
        <dbReference type="ChEBI" id="CHEBI:456216"/>
        <dbReference type="EC" id="2.7.1.24"/>
    </reaction>
</comment>
<dbReference type="Gene3D" id="3.40.50.300">
    <property type="entry name" value="P-loop containing nucleotide triphosphate hydrolases"/>
    <property type="match status" value="1"/>
</dbReference>
<evidence type="ECO:0000313" key="7">
    <source>
        <dbReference type="EMBL" id="QIA64225.1"/>
    </source>
</evidence>
<dbReference type="HAMAP" id="MF_00376">
    <property type="entry name" value="Dephospho_CoA_kinase"/>
    <property type="match status" value="1"/>
</dbReference>
<dbReference type="CDD" id="cd02022">
    <property type="entry name" value="DPCK"/>
    <property type="match status" value="1"/>
</dbReference>
<dbReference type="GO" id="GO:0004140">
    <property type="term" value="F:dephospho-CoA kinase activity"/>
    <property type="evidence" value="ECO:0007669"/>
    <property type="project" value="UniProtKB-UniRule"/>
</dbReference>
<keyword evidence="5 7" id="KW-0808">Transferase</keyword>
<keyword evidence="3 5" id="KW-0067">ATP-binding</keyword>
<accession>A0A7Z2T4Q8</accession>
<evidence type="ECO:0000256" key="2">
    <source>
        <dbReference type="ARBA" id="ARBA00022741"/>
    </source>
</evidence>
<reference evidence="7 8" key="1">
    <citation type="submission" date="2020-01" db="EMBL/GenBank/DDBJ databases">
        <title>Whole genome and functional gene identification of agarase of Vibrio HN897.</title>
        <authorList>
            <person name="Liu Y."/>
            <person name="Zhao Z."/>
        </authorList>
    </citation>
    <scope>NUCLEOTIDE SEQUENCE [LARGE SCALE GENOMIC DNA]</scope>
    <source>
        <strain evidence="7 8">HN897</strain>
    </source>
</reference>
<proteinExistence type="inferred from homology"/>
<dbReference type="PROSITE" id="PS51219">
    <property type="entry name" value="DPCK"/>
    <property type="match status" value="1"/>
</dbReference>
<dbReference type="UniPathway" id="UPA00241">
    <property type="reaction ID" value="UER00356"/>
</dbReference>
<evidence type="ECO:0000256" key="6">
    <source>
        <dbReference type="NCBIfam" id="TIGR00152"/>
    </source>
</evidence>
<protein>
    <recommendedName>
        <fullName evidence="5 6">Dephospho-CoA kinase</fullName>
        <ecNumber evidence="5 6">2.7.1.24</ecNumber>
    </recommendedName>
    <alternativeName>
        <fullName evidence="5">Dephosphocoenzyme A kinase</fullName>
    </alternativeName>
</protein>
<evidence type="ECO:0000256" key="4">
    <source>
        <dbReference type="ARBA" id="ARBA00022993"/>
    </source>
</evidence>
<organism evidence="7 8">
    <name type="scientific">Vibrio astriarenae</name>
    <dbReference type="NCBI Taxonomy" id="1481923"/>
    <lineage>
        <taxon>Bacteria</taxon>
        <taxon>Pseudomonadati</taxon>
        <taxon>Pseudomonadota</taxon>
        <taxon>Gammaproteobacteria</taxon>
        <taxon>Vibrionales</taxon>
        <taxon>Vibrionaceae</taxon>
        <taxon>Vibrio</taxon>
    </lineage>
</organism>